<evidence type="ECO:0000313" key="3">
    <source>
        <dbReference type="EMBL" id="CDE22311.1"/>
    </source>
</evidence>
<evidence type="ECO:0000256" key="1">
    <source>
        <dbReference type="SAM" id="Phobius"/>
    </source>
</evidence>
<keyword evidence="1" id="KW-1133">Transmembrane helix</keyword>
<dbReference type="RefSeq" id="WP_022420309.1">
    <property type="nucleotide sequence ID" value="NZ_FR898571.1"/>
</dbReference>
<reference evidence="3" key="1">
    <citation type="submission" date="2012-11" db="EMBL/GenBank/DDBJ databases">
        <title>Dependencies among metagenomic species, viruses, plasmids and units of genetic variation.</title>
        <authorList>
            <person name="Nielsen H.B."/>
            <person name="Almeida M."/>
            <person name="Juncker A.S."/>
            <person name="Rasmussen S."/>
            <person name="Li J."/>
            <person name="Sunagawa S."/>
            <person name="Plichta D."/>
            <person name="Gautier L."/>
            <person name="Le Chatelier E."/>
            <person name="Peletier E."/>
            <person name="Bonde I."/>
            <person name="Nielsen T."/>
            <person name="Manichanh C."/>
            <person name="Arumugam M."/>
            <person name="Batto J."/>
            <person name="Santos M.B.Q.D."/>
            <person name="Blom N."/>
            <person name="Borruel N."/>
            <person name="Burgdorf K.S."/>
            <person name="Boumezbeur F."/>
            <person name="Casellas F."/>
            <person name="Dore J."/>
            <person name="Guarner F."/>
            <person name="Hansen T."/>
            <person name="Hildebrand F."/>
            <person name="Kaas R.S."/>
            <person name="Kennedy S."/>
            <person name="Kristiansen K."/>
            <person name="Kultima J.R."/>
            <person name="Leonard P."/>
            <person name="Levenez F."/>
            <person name="Lund O."/>
            <person name="Moumen B."/>
            <person name="Le Paslier D."/>
            <person name="Pons N."/>
            <person name="Pedersen O."/>
            <person name="Prifti E."/>
            <person name="Qin J."/>
            <person name="Raes J."/>
            <person name="Tap J."/>
            <person name="Tims S."/>
            <person name="Ussery D.W."/>
            <person name="Yamada T."/>
            <person name="MetaHit consortium"/>
            <person name="Renault P."/>
            <person name="Sicheritz-Ponten T."/>
            <person name="Bork P."/>
            <person name="Wang J."/>
            <person name="Brunak S."/>
            <person name="Ehrlich S.D."/>
        </authorList>
    </citation>
    <scope>NUCLEOTIDE SEQUENCE [LARGE SCALE GENOMIC DNA]</scope>
</reference>
<accession>R7G5T6</accession>
<sequence length="110" mass="11982">MNKLKNVLWMPAVASFLFALSATPVHAAGFNEGEAKSFIESFITPMTNVALWAVPLVAILACIITGIVWMLKDEEEKESKHWKKPIKGIIFAAVIAESIAVILKIFGIAA</sequence>
<keyword evidence="2" id="KW-0732">Signal</keyword>
<keyword evidence="1" id="KW-0812">Transmembrane</keyword>
<comment type="caution">
    <text evidence="3">The sequence shown here is derived from an EMBL/GenBank/DDBJ whole genome shotgun (WGS) entry which is preliminary data.</text>
</comment>
<gene>
    <name evidence="3" type="ORF">BN631_00925</name>
</gene>
<keyword evidence="1" id="KW-0472">Membrane</keyword>
<feature type="signal peptide" evidence="2">
    <location>
        <begin position="1"/>
        <end position="27"/>
    </location>
</feature>
<name>R7G5T6_9FIRM</name>
<dbReference type="Proteomes" id="UP000018093">
    <property type="component" value="Unassembled WGS sequence"/>
</dbReference>
<organism evidence="3 4">
    <name type="scientific">Amedibacillus dolichus CAG:375</name>
    <dbReference type="NCBI Taxonomy" id="1263076"/>
    <lineage>
        <taxon>Bacteria</taxon>
        <taxon>Bacillati</taxon>
        <taxon>Bacillota</taxon>
        <taxon>Erysipelotrichia</taxon>
        <taxon>Erysipelotrichales</taxon>
        <taxon>Erysipelotrichaceae</taxon>
        <taxon>Amedibacillus</taxon>
    </lineage>
</organism>
<dbReference type="Pfam" id="PF04956">
    <property type="entry name" value="TrbC"/>
    <property type="match status" value="1"/>
</dbReference>
<feature type="chain" id="PRO_5004445568" evidence="2">
    <location>
        <begin position="28"/>
        <end position="110"/>
    </location>
</feature>
<protein>
    <submittedName>
        <fullName evidence="3">Uncharacterized protein</fullName>
    </submittedName>
</protein>
<evidence type="ECO:0000256" key="2">
    <source>
        <dbReference type="SAM" id="SignalP"/>
    </source>
</evidence>
<evidence type="ECO:0000313" key="4">
    <source>
        <dbReference type="Proteomes" id="UP000018093"/>
    </source>
</evidence>
<feature type="transmembrane region" description="Helical" evidence="1">
    <location>
        <begin position="89"/>
        <end position="109"/>
    </location>
</feature>
<feature type="transmembrane region" description="Helical" evidence="1">
    <location>
        <begin position="51"/>
        <end position="69"/>
    </location>
</feature>
<dbReference type="InterPro" id="IPR007039">
    <property type="entry name" value="TrbC/VirB2"/>
</dbReference>
<dbReference type="EMBL" id="CBIN010000069">
    <property type="protein sequence ID" value="CDE22311.1"/>
    <property type="molecule type" value="Genomic_DNA"/>
</dbReference>
<proteinExistence type="predicted"/>
<dbReference type="AlphaFoldDB" id="R7G5T6"/>